<dbReference type="EC" id="1.-.-.-" evidence="3"/>
<dbReference type="PRINTS" id="PR00081">
    <property type="entry name" value="GDHRDH"/>
</dbReference>
<dbReference type="CDD" id="cd05233">
    <property type="entry name" value="SDR_c"/>
    <property type="match status" value="1"/>
</dbReference>
<evidence type="ECO:0000256" key="1">
    <source>
        <dbReference type="ARBA" id="ARBA00006484"/>
    </source>
</evidence>
<evidence type="ECO:0000256" key="2">
    <source>
        <dbReference type="ARBA" id="ARBA00023002"/>
    </source>
</evidence>
<evidence type="ECO:0000313" key="3">
    <source>
        <dbReference type="EMBL" id="MDQ9091546.1"/>
    </source>
</evidence>
<reference evidence="3 4" key="1">
    <citation type="submission" date="2023-08" db="EMBL/GenBank/DDBJ databases">
        <title>Pseudoalteromonas haloplanktis LL1 genome.</title>
        <authorList>
            <person name="Wu S."/>
        </authorList>
    </citation>
    <scope>NUCLEOTIDE SEQUENCE [LARGE SCALE GENOMIC DNA]</scope>
    <source>
        <strain evidence="3 4">LL1</strain>
    </source>
</reference>
<gene>
    <name evidence="3" type="ORF">RC083_08080</name>
</gene>
<sequence>MSSYQEKNKGRVALITGSTSGIGKAIAQQLADDGFTVVFHSRTSVSEGESLAKALPSATYFQADLSDQVQTKKLISDILLHHGRLDVLVNNAGINAVIPHSSLKEATADIWRDLYEVNVIAPWILISEAEQALRDSSTPECPSSIINISSHAGVRPKGASIPYAASKSALNHMTQLLALTLSPDIRINAIAPGLVDTPMTTSWVEAHKLWKEKSPMKRGAKPNEIAHTASMLVSSSYLTGEIILSDGGLNLT</sequence>
<dbReference type="PANTHER" id="PTHR43639">
    <property type="entry name" value="OXIDOREDUCTASE, SHORT-CHAIN DEHYDROGENASE/REDUCTASE FAMILY (AFU_ORTHOLOGUE AFUA_5G02870)"/>
    <property type="match status" value="1"/>
</dbReference>
<accession>A0ABU1BCQ6</accession>
<dbReference type="Pfam" id="PF13561">
    <property type="entry name" value="adh_short_C2"/>
    <property type="match status" value="1"/>
</dbReference>
<keyword evidence="2 3" id="KW-0560">Oxidoreductase</keyword>
<dbReference type="PROSITE" id="PS00061">
    <property type="entry name" value="ADH_SHORT"/>
    <property type="match status" value="1"/>
</dbReference>
<dbReference type="Gene3D" id="3.40.50.720">
    <property type="entry name" value="NAD(P)-binding Rossmann-like Domain"/>
    <property type="match status" value="1"/>
</dbReference>
<protein>
    <submittedName>
        <fullName evidence="3">SDR family oxidoreductase</fullName>
        <ecNumber evidence="3">1.-.-.-</ecNumber>
    </submittedName>
</protein>
<name>A0ABU1BCQ6_PSEHA</name>
<dbReference type="InterPro" id="IPR036291">
    <property type="entry name" value="NAD(P)-bd_dom_sf"/>
</dbReference>
<dbReference type="RefSeq" id="WP_212748246.1">
    <property type="nucleotide sequence ID" value="NZ_JAVIFY010000004.1"/>
</dbReference>
<proteinExistence type="inferred from homology"/>
<dbReference type="PANTHER" id="PTHR43639:SF1">
    <property type="entry name" value="SHORT-CHAIN DEHYDROGENASE_REDUCTASE FAMILY PROTEIN"/>
    <property type="match status" value="1"/>
</dbReference>
<dbReference type="SUPFAM" id="SSF51735">
    <property type="entry name" value="NAD(P)-binding Rossmann-fold domains"/>
    <property type="match status" value="1"/>
</dbReference>
<dbReference type="EMBL" id="JAVIFY010000004">
    <property type="protein sequence ID" value="MDQ9091546.1"/>
    <property type="molecule type" value="Genomic_DNA"/>
</dbReference>
<keyword evidence="4" id="KW-1185">Reference proteome</keyword>
<dbReference type="GO" id="GO:0016491">
    <property type="term" value="F:oxidoreductase activity"/>
    <property type="evidence" value="ECO:0007669"/>
    <property type="project" value="UniProtKB-KW"/>
</dbReference>
<dbReference type="PRINTS" id="PR00080">
    <property type="entry name" value="SDRFAMILY"/>
</dbReference>
<dbReference type="Proteomes" id="UP001226574">
    <property type="component" value="Unassembled WGS sequence"/>
</dbReference>
<organism evidence="3 4">
    <name type="scientific">Pseudoalteromonas haloplanktis</name>
    <name type="common">Alteromonas haloplanktis</name>
    <dbReference type="NCBI Taxonomy" id="228"/>
    <lineage>
        <taxon>Bacteria</taxon>
        <taxon>Pseudomonadati</taxon>
        <taxon>Pseudomonadota</taxon>
        <taxon>Gammaproteobacteria</taxon>
        <taxon>Alteromonadales</taxon>
        <taxon>Pseudoalteromonadaceae</taxon>
        <taxon>Pseudoalteromonas</taxon>
    </lineage>
</organism>
<evidence type="ECO:0000313" key="4">
    <source>
        <dbReference type="Proteomes" id="UP001226574"/>
    </source>
</evidence>
<dbReference type="InterPro" id="IPR020904">
    <property type="entry name" value="Sc_DH/Rdtase_CS"/>
</dbReference>
<comment type="similarity">
    <text evidence="1">Belongs to the short-chain dehydrogenases/reductases (SDR) family.</text>
</comment>
<comment type="caution">
    <text evidence="3">The sequence shown here is derived from an EMBL/GenBank/DDBJ whole genome shotgun (WGS) entry which is preliminary data.</text>
</comment>
<dbReference type="InterPro" id="IPR002347">
    <property type="entry name" value="SDR_fam"/>
</dbReference>